<dbReference type="CDD" id="cd01647">
    <property type="entry name" value="RT_LTR"/>
    <property type="match status" value="1"/>
</dbReference>
<dbReference type="Pfam" id="PF00078">
    <property type="entry name" value="RVT_1"/>
    <property type="match status" value="1"/>
</dbReference>
<dbReference type="SUPFAM" id="SSF56672">
    <property type="entry name" value="DNA/RNA polymerases"/>
    <property type="match status" value="1"/>
</dbReference>
<sequence>MQLARQGKISPEEDSAMTNAITIESGHVDGNKDSCNAMYGDNITSNEDTLFKKDNSSDDDDCICTITFTDEDLPLGFKPHNRSLFVAGYVREQKVNRILIDGGSAVNILPLQILKELGIPIDEDAIDMEDMVSSALFHVIDAKTSYNMLLVKKVLDDNKPFTEAESHFANAKYYIEDAKKENEINLKQSSKPPLKGFVLSIQEEEGGHEALVIDKKGFDPKAFKLFIKVGYNPKEKLSLRKLPLEANGKKLHGLNAIQMMLKEKGHAIHDSRVGLDFTPLNPICIAIKRVNNNYVFEGFSSTEDHKREESFRESVFNRLGPHRKALHRIVNRQSVFDRLDPCKRVRYQKKYAFKVTESVASSNYICTCAEDDIVQTYHITLIEDSEIEEEDVEDAPVELEEGEVNKLIKVGFIREVKYPMWISSIVPVRKKNGQIRVCVDFRDLNNACPKDDFPLPIAELMIDATTVHEALSFMDGSSGYKQIRMAPVDEELMAFRTPIGIYCYKVMPFGLKNIGATYQRAMQRIFNDMLHKNVECYVDNLVAKSKKRDNHFHNLRKLFERLRRYQLKMNPSKCAFGVTFEKFLGFIVRQ</sequence>
<protein>
    <submittedName>
        <fullName evidence="2">Transposon Tf2-11 polyprotein</fullName>
    </submittedName>
</protein>
<comment type="caution">
    <text evidence="2">The sequence shown here is derived from an EMBL/GenBank/DDBJ whole genome shotgun (WGS) entry which is preliminary data.</text>
</comment>
<reference evidence="2" key="2">
    <citation type="journal article" date="2024" name="Plant">
        <title>Genomic evolution and insights into agronomic trait innovations of Sesamum species.</title>
        <authorList>
            <person name="Miao H."/>
            <person name="Wang L."/>
            <person name="Qu L."/>
            <person name="Liu H."/>
            <person name="Sun Y."/>
            <person name="Le M."/>
            <person name="Wang Q."/>
            <person name="Wei S."/>
            <person name="Zheng Y."/>
            <person name="Lin W."/>
            <person name="Duan Y."/>
            <person name="Cao H."/>
            <person name="Xiong S."/>
            <person name="Wang X."/>
            <person name="Wei L."/>
            <person name="Li C."/>
            <person name="Ma Q."/>
            <person name="Ju M."/>
            <person name="Zhao R."/>
            <person name="Li G."/>
            <person name="Mu C."/>
            <person name="Tian Q."/>
            <person name="Mei H."/>
            <person name="Zhang T."/>
            <person name="Gao T."/>
            <person name="Zhang H."/>
        </authorList>
    </citation>
    <scope>NUCLEOTIDE SEQUENCE</scope>
    <source>
        <strain evidence="2">G02</strain>
    </source>
</reference>
<gene>
    <name evidence="2" type="ORF">Sradi_6470700</name>
</gene>
<feature type="domain" description="Reverse transcriptase" evidence="1">
    <location>
        <begin position="428"/>
        <end position="587"/>
    </location>
</feature>
<dbReference type="InterPro" id="IPR000477">
    <property type="entry name" value="RT_dom"/>
</dbReference>
<accession>A0AAW2K5N9</accession>
<dbReference type="Gene3D" id="3.10.10.10">
    <property type="entry name" value="HIV Type 1 Reverse Transcriptase, subunit A, domain 1"/>
    <property type="match status" value="1"/>
</dbReference>
<organism evidence="2">
    <name type="scientific">Sesamum radiatum</name>
    <name type="common">Black benniseed</name>
    <dbReference type="NCBI Taxonomy" id="300843"/>
    <lineage>
        <taxon>Eukaryota</taxon>
        <taxon>Viridiplantae</taxon>
        <taxon>Streptophyta</taxon>
        <taxon>Embryophyta</taxon>
        <taxon>Tracheophyta</taxon>
        <taxon>Spermatophyta</taxon>
        <taxon>Magnoliopsida</taxon>
        <taxon>eudicotyledons</taxon>
        <taxon>Gunneridae</taxon>
        <taxon>Pentapetalae</taxon>
        <taxon>asterids</taxon>
        <taxon>lamiids</taxon>
        <taxon>Lamiales</taxon>
        <taxon>Pedaliaceae</taxon>
        <taxon>Sesamum</taxon>
    </lineage>
</organism>
<reference evidence="2" key="1">
    <citation type="submission" date="2020-06" db="EMBL/GenBank/DDBJ databases">
        <authorList>
            <person name="Li T."/>
            <person name="Hu X."/>
            <person name="Zhang T."/>
            <person name="Song X."/>
            <person name="Zhang H."/>
            <person name="Dai N."/>
            <person name="Sheng W."/>
            <person name="Hou X."/>
            <person name="Wei L."/>
        </authorList>
    </citation>
    <scope>NUCLEOTIDE SEQUENCE</scope>
    <source>
        <strain evidence="2">G02</strain>
        <tissue evidence="2">Leaf</tissue>
    </source>
</reference>
<name>A0AAW2K5N9_SESRA</name>
<dbReference type="AlphaFoldDB" id="A0AAW2K5N9"/>
<dbReference type="PANTHER" id="PTHR24559:SF439">
    <property type="entry name" value="RETROTRANSPOSON, UNCLASSIFIED-LIKE PROTEIN"/>
    <property type="match status" value="1"/>
</dbReference>
<dbReference type="InterPro" id="IPR043128">
    <property type="entry name" value="Rev_trsase/Diguanyl_cyclase"/>
</dbReference>
<dbReference type="EMBL" id="JACGWJ010000030">
    <property type="protein sequence ID" value="KAL0301939.1"/>
    <property type="molecule type" value="Genomic_DNA"/>
</dbReference>
<dbReference type="PANTHER" id="PTHR24559">
    <property type="entry name" value="TRANSPOSON TY3-I GAG-POL POLYPROTEIN"/>
    <property type="match status" value="1"/>
</dbReference>
<evidence type="ECO:0000313" key="2">
    <source>
        <dbReference type="EMBL" id="KAL0301939.1"/>
    </source>
</evidence>
<dbReference type="InterPro" id="IPR043502">
    <property type="entry name" value="DNA/RNA_pol_sf"/>
</dbReference>
<proteinExistence type="predicted"/>
<dbReference type="Gene3D" id="3.30.70.270">
    <property type="match status" value="1"/>
</dbReference>
<evidence type="ECO:0000259" key="1">
    <source>
        <dbReference type="Pfam" id="PF00078"/>
    </source>
</evidence>
<dbReference type="InterPro" id="IPR053134">
    <property type="entry name" value="RNA-dir_DNA_polymerase"/>
</dbReference>